<evidence type="ECO:0000313" key="2">
    <source>
        <dbReference type="Proteomes" id="UP000264589"/>
    </source>
</evidence>
<organism evidence="1 2">
    <name type="scientific">Parvularcula marina</name>
    <dbReference type="NCBI Taxonomy" id="2292771"/>
    <lineage>
        <taxon>Bacteria</taxon>
        <taxon>Pseudomonadati</taxon>
        <taxon>Pseudomonadota</taxon>
        <taxon>Alphaproteobacteria</taxon>
        <taxon>Parvularculales</taxon>
        <taxon>Parvularculaceae</taxon>
        <taxon>Parvularcula</taxon>
    </lineage>
</organism>
<protein>
    <submittedName>
        <fullName evidence="1">Uncharacterized protein</fullName>
    </submittedName>
</protein>
<dbReference type="AlphaFoldDB" id="A0A371RFX2"/>
<gene>
    <name evidence="1" type="ORF">DX908_03015</name>
</gene>
<evidence type="ECO:0000313" key="1">
    <source>
        <dbReference type="EMBL" id="RFB04342.1"/>
    </source>
</evidence>
<accession>A0A371RFX2</accession>
<comment type="caution">
    <text evidence="1">The sequence shown here is derived from an EMBL/GenBank/DDBJ whole genome shotgun (WGS) entry which is preliminary data.</text>
</comment>
<sequence>MGVSQAQIELTAEPHLIDLSRAGHELEAALDAKLRHLPQGSEIILLIPASLIRTRRFALSMELSRPVAYADLDELNEAAADLPGEEEGLAVLYRQPAAFIYDHAISHLPPIGESAAKLTTEFLDLSMPLRQASELEEIVTRHGHELRDIITPHEALAYRRTTEDESEESLLIHLNREDMLAVAATETGFSGAGSMAAGVRHLETDLVLAGLVSEEEAGPLMRAALSRPHTAEKAVLRVLDARLEEMAGFAHHVRSAAQGKASWPVELTGLGHKAKRAAEIFTRVLDHEVTLIADEHLRPLGQGAQEAWQAPRRISLPGGFLPGSGNALLRWVRRHV</sequence>
<dbReference type="EMBL" id="QUQO01000001">
    <property type="protein sequence ID" value="RFB04342.1"/>
    <property type="molecule type" value="Genomic_DNA"/>
</dbReference>
<proteinExistence type="predicted"/>
<keyword evidence="2" id="KW-1185">Reference proteome</keyword>
<reference evidence="1 2" key="1">
    <citation type="submission" date="2018-08" db="EMBL/GenBank/DDBJ databases">
        <title>Parvularcula sp. SM1705, isolated from surface water of the South Sea China.</title>
        <authorList>
            <person name="Sun L."/>
        </authorList>
    </citation>
    <scope>NUCLEOTIDE SEQUENCE [LARGE SCALE GENOMIC DNA]</scope>
    <source>
        <strain evidence="1 2">SM1705</strain>
    </source>
</reference>
<dbReference type="InParanoid" id="A0A371RFX2"/>
<dbReference type="RefSeq" id="WP_116390971.1">
    <property type="nucleotide sequence ID" value="NZ_QUQO01000001.1"/>
</dbReference>
<dbReference type="Proteomes" id="UP000264589">
    <property type="component" value="Unassembled WGS sequence"/>
</dbReference>
<name>A0A371RFX2_9PROT</name>